<feature type="compositionally biased region" description="Basic and acidic residues" evidence="1">
    <location>
        <begin position="311"/>
        <end position="324"/>
    </location>
</feature>
<feature type="compositionally biased region" description="Acidic residues" evidence="1">
    <location>
        <begin position="87"/>
        <end position="109"/>
    </location>
</feature>
<dbReference type="AlphaFoldDB" id="A0A6C0IUQ2"/>
<dbReference type="EMBL" id="MN740267">
    <property type="protein sequence ID" value="QHT96812.1"/>
    <property type="molecule type" value="Genomic_DNA"/>
</dbReference>
<evidence type="ECO:0000313" key="2">
    <source>
        <dbReference type="EMBL" id="QHT96812.1"/>
    </source>
</evidence>
<sequence length="324" mass="35939">MSGTVIDVGSLGKEYTDEDITRLLKGIESGDIGEDDPPSEDEDEDEDDINVDQFSTRIDQLKKELGLGDIDDDESGDEKEDTKKDESETDDDATSDEEDILDDDGEASEDLAIKPREKTKQSWREFDIKEQPSEDRLLTDRLSRVLAGDKLKGPETGLFAMEEARRKEWRLHRLDDISELIDILEMDGEDLSHLKPKPGMSDEMIADVLQLLRKKNETSIDVGLFTKGVIFLTKVASGFCDGTHGSFGFYPNLVGLEKDVGRVIRRNSFNIGQITTGLRESYGIGGGGQIGLQILMEMVGRHAKNTSAESTSKKASSEITGKDR</sequence>
<feature type="compositionally biased region" description="Basic and acidic residues" evidence="1">
    <location>
        <begin position="111"/>
        <end position="125"/>
    </location>
</feature>
<reference evidence="2" key="1">
    <citation type="journal article" date="2020" name="Nature">
        <title>Giant virus diversity and host interactions through global metagenomics.</title>
        <authorList>
            <person name="Schulz F."/>
            <person name="Roux S."/>
            <person name="Paez-Espino D."/>
            <person name="Jungbluth S."/>
            <person name="Walsh D.A."/>
            <person name="Denef V.J."/>
            <person name="McMahon K.D."/>
            <person name="Konstantinidis K.T."/>
            <person name="Eloe-Fadrosh E.A."/>
            <person name="Kyrpides N.C."/>
            <person name="Woyke T."/>
        </authorList>
    </citation>
    <scope>NUCLEOTIDE SEQUENCE</scope>
    <source>
        <strain evidence="2">GVMAG-M-3300024336-7</strain>
    </source>
</reference>
<accession>A0A6C0IUQ2</accession>
<protein>
    <submittedName>
        <fullName evidence="2">Uncharacterized protein</fullName>
    </submittedName>
</protein>
<feature type="compositionally biased region" description="Acidic residues" evidence="1">
    <location>
        <begin position="31"/>
        <end position="50"/>
    </location>
</feature>
<feature type="compositionally biased region" description="Acidic residues" evidence="1">
    <location>
        <begin position="69"/>
        <end position="79"/>
    </location>
</feature>
<proteinExistence type="predicted"/>
<organism evidence="2">
    <name type="scientific">viral metagenome</name>
    <dbReference type="NCBI Taxonomy" id="1070528"/>
    <lineage>
        <taxon>unclassified sequences</taxon>
        <taxon>metagenomes</taxon>
        <taxon>organismal metagenomes</taxon>
    </lineage>
</organism>
<evidence type="ECO:0000256" key="1">
    <source>
        <dbReference type="SAM" id="MobiDB-lite"/>
    </source>
</evidence>
<name>A0A6C0IUQ2_9ZZZZ</name>
<feature type="region of interest" description="Disordered" evidence="1">
    <location>
        <begin position="303"/>
        <end position="324"/>
    </location>
</feature>
<feature type="region of interest" description="Disordered" evidence="1">
    <location>
        <begin position="1"/>
        <end position="125"/>
    </location>
</feature>